<evidence type="ECO:0000313" key="2">
    <source>
        <dbReference type="EMBL" id="KAF2502058.1"/>
    </source>
</evidence>
<dbReference type="AlphaFoldDB" id="A0A6A6RB76"/>
<sequence length="243" mass="25716">MTPRRSDSSGHYSLPGEEEQSLGELDTPQGLSNASYTPATPIITDAEWSCILDFNLQASDLVSFTAMSYPMTKTNTTKFPSGSIALDWINTLPLAAEPLQHSPPPRLNAFGLGPNVTVSASPNSSFAVHIPPPSINGSSTTKLHADPGTTRLCAREGCNNLAPRVKKGRFCSRKCRVEAAKLDPAVRRCAREGCSEPAPKSGDSGLFCTWVCVRKANETGQAVPAAVQSAQDGDDEGADGARV</sequence>
<protein>
    <submittedName>
        <fullName evidence="2">Uncharacterized protein</fullName>
    </submittedName>
</protein>
<dbReference type="EMBL" id="MU004181">
    <property type="protein sequence ID" value="KAF2502058.1"/>
    <property type="molecule type" value="Genomic_DNA"/>
</dbReference>
<accession>A0A6A6RB76</accession>
<feature type="compositionally biased region" description="Acidic residues" evidence="1">
    <location>
        <begin position="232"/>
        <end position="243"/>
    </location>
</feature>
<evidence type="ECO:0000256" key="1">
    <source>
        <dbReference type="SAM" id="MobiDB-lite"/>
    </source>
</evidence>
<evidence type="ECO:0000313" key="3">
    <source>
        <dbReference type="Proteomes" id="UP000799750"/>
    </source>
</evidence>
<proteinExistence type="predicted"/>
<feature type="region of interest" description="Disordered" evidence="1">
    <location>
        <begin position="222"/>
        <end position="243"/>
    </location>
</feature>
<gene>
    <name evidence="2" type="ORF">BU16DRAFT_532470</name>
</gene>
<keyword evidence="3" id="KW-1185">Reference proteome</keyword>
<dbReference type="Proteomes" id="UP000799750">
    <property type="component" value="Unassembled WGS sequence"/>
</dbReference>
<organism evidence="2 3">
    <name type="scientific">Lophium mytilinum</name>
    <dbReference type="NCBI Taxonomy" id="390894"/>
    <lineage>
        <taxon>Eukaryota</taxon>
        <taxon>Fungi</taxon>
        <taxon>Dikarya</taxon>
        <taxon>Ascomycota</taxon>
        <taxon>Pezizomycotina</taxon>
        <taxon>Dothideomycetes</taxon>
        <taxon>Pleosporomycetidae</taxon>
        <taxon>Mytilinidiales</taxon>
        <taxon>Mytilinidiaceae</taxon>
        <taxon>Lophium</taxon>
    </lineage>
</organism>
<reference evidence="2" key="1">
    <citation type="journal article" date="2020" name="Stud. Mycol.">
        <title>101 Dothideomycetes genomes: a test case for predicting lifestyles and emergence of pathogens.</title>
        <authorList>
            <person name="Haridas S."/>
            <person name="Albert R."/>
            <person name="Binder M."/>
            <person name="Bloem J."/>
            <person name="Labutti K."/>
            <person name="Salamov A."/>
            <person name="Andreopoulos B."/>
            <person name="Baker S."/>
            <person name="Barry K."/>
            <person name="Bills G."/>
            <person name="Bluhm B."/>
            <person name="Cannon C."/>
            <person name="Castanera R."/>
            <person name="Culley D."/>
            <person name="Daum C."/>
            <person name="Ezra D."/>
            <person name="Gonzalez J."/>
            <person name="Henrissat B."/>
            <person name="Kuo A."/>
            <person name="Liang C."/>
            <person name="Lipzen A."/>
            <person name="Lutzoni F."/>
            <person name="Magnuson J."/>
            <person name="Mondo S."/>
            <person name="Nolan M."/>
            <person name="Ohm R."/>
            <person name="Pangilinan J."/>
            <person name="Park H.-J."/>
            <person name="Ramirez L."/>
            <person name="Alfaro M."/>
            <person name="Sun H."/>
            <person name="Tritt A."/>
            <person name="Yoshinaga Y."/>
            <person name="Zwiers L.-H."/>
            <person name="Turgeon B."/>
            <person name="Goodwin S."/>
            <person name="Spatafora J."/>
            <person name="Crous P."/>
            <person name="Grigoriev I."/>
        </authorList>
    </citation>
    <scope>NUCLEOTIDE SEQUENCE</scope>
    <source>
        <strain evidence="2">CBS 269.34</strain>
    </source>
</reference>
<feature type="region of interest" description="Disordered" evidence="1">
    <location>
        <begin position="1"/>
        <end position="33"/>
    </location>
</feature>
<name>A0A6A6RB76_9PEZI</name>